<organism evidence="9">
    <name type="scientific">Brachypodium distachyon</name>
    <name type="common">Purple false brome</name>
    <name type="synonym">Trachynia distachya</name>
    <dbReference type="NCBI Taxonomy" id="15368"/>
    <lineage>
        <taxon>Eukaryota</taxon>
        <taxon>Viridiplantae</taxon>
        <taxon>Streptophyta</taxon>
        <taxon>Embryophyta</taxon>
        <taxon>Tracheophyta</taxon>
        <taxon>Spermatophyta</taxon>
        <taxon>Magnoliopsida</taxon>
        <taxon>Liliopsida</taxon>
        <taxon>Poales</taxon>
        <taxon>Poaceae</taxon>
        <taxon>BOP clade</taxon>
        <taxon>Pooideae</taxon>
        <taxon>Stipodae</taxon>
        <taxon>Brachypodieae</taxon>
        <taxon>Brachypodium</taxon>
    </lineage>
</organism>
<dbReference type="OMA" id="SFVRAWC"/>
<dbReference type="EMBL" id="CM000882">
    <property type="protein sequence ID" value="KQJ97450.1"/>
    <property type="molecule type" value="Genomic_DNA"/>
</dbReference>
<dbReference type="STRING" id="15368.I1I5D9"/>
<dbReference type="GO" id="GO:0004857">
    <property type="term" value="F:enzyme inhibitor activity"/>
    <property type="evidence" value="ECO:0000318"/>
    <property type="project" value="GO_Central"/>
</dbReference>
<dbReference type="Proteomes" id="UP000008810">
    <property type="component" value="Chromosome 3"/>
</dbReference>
<dbReference type="HOGENOM" id="CLU_033761_0_2_1"/>
<evidence type="ECO:0000313" key="10">
    <source>
        <dbReference type="EnsemblPlants" id="KQJ97450"/>
    </source>
</evidence>
<dbReference type="NCBIfam" id="TIGR01614">
    <property type="entry name" value="PME_inhib"/>
    <property type="match status" value="1"/>
</dbReference>
<dbReference type="KEGG" id="bdi:100837698"/>
<dbReference type="OrthoDB" id="1430376at2759"/>
<evidence type="ECO:0000256" key="2">
    <source>
        <dbReference type="ARBA" id="ARBA00023157"/>
    </source>
</evidence>
<evidence type="ECO:0000256" key="5">
    <source>
        <dbReference type="ARBA" id="ARBA00057335"/>
    </source>
</evidence>
<evidence type="ECO:0000256" key="4">
    <source>
        <dbReference type="ARBA" id="ARBA00047928"/>
    </source>
</evidence>
<evidence type="ECO:0000256" key="6">
    <source>
        <dbReference type="SAM" id="MobiDB-lite"/>
    </source>
</evidence>
<dbReference type="eggNOG" id="ENOG502QXIN">
    <property type="taxonomic scope" value="Eukaryota"/>
</dbReference>
<dbReference type="Gene3D" id="1.20.140.40">
    <property type="entry name" value="Invertase/pectin methylesterase inhibitor family protein"/>
    <property type="match status" value="1"/>
</dbReference>
<dbReference type="GO" id="GO:0009827">
    <property type="term" value="P:plant-type cell wall modification"/>
    <property type="evidence" value="ECO:0000318"/>
    <property type="project" value="GO_Central"/>
</dbReference>
<comment type="catalytic activity">
    <reaction evidence="4">
        <text>[(1-&gt;4)-alpha-D-galacturonosyl methyl ester](n) + n H2O = [(1-&gt;4)-alpha-D-galacturonosyl](n) + n methanol + n H(+)</text>
        <dbReference type="Rhea" id="RHEA:22380"/>
        <dbReference type="Rhea" id="RHEA-COMP:14570"/>
        <dbReference type="Rhea" id="RHEA-COMP:14573"/>
        <dbReference type="ChEBI" id="CHEBI:15377"/>
        <dbReference type="ChEBI" id="CHEBI:15378"/>
        <dbReference type="ChEBI" id="CHEBI:17790"/>
        <dbReference type="ChEBI" id="CHEBI:140522"/>
        <dbReference type="ChEBI" id="CHEBI:140523"/>
        <dbReference type="EC" id="3.1.1.11"/>
    </reaction>
</comment>
<dbReference type="RefSeq" id="XP_003571967.1">
    <property type="nucleotide sequence ID" value="XM_003571919.3"/>
</dbReference>
<dbReference type="EnsemblPlants" id="KQJ97450">
    <property type="protein sequence ID" value="KQJ97450"/>
    <property type="gene ID" value="BRADI_3g30770v3"/>
</dbReference>
<evidence type="ECO:0000313" key="11">
    <source>
        <dbReference type="Proteomes" id="UP000008810"/>
    </source>
</evidence>
<evidence type="ECO:0000256" key="3">
    <source>
        <dbReference type="ARBA" id="ARBA00023316"/>
    </source>
</evidence>
<dbReference type="FunFam" id="1.20.140.40:FF:000012">
    <property type="entry name" value="Pectinesterase"/>
    <property type="match status" value="1"/>
</dbReference>
<keyword evidence="11" id="KW-1185">Reference proteome</keyword>
<reference evidence="9 10" key="1">
    <citation type="journal article" date="2010" name="Nature">
        <title>Genome sequencing and analysis of the model grass Brachypodium distachyon.</title>
        <authorList>
            <consortium name="International Brachypodium Initiative"/>
        </authorList>
    </citation>
    <scope>NUCLEOTIDE SEQUENCE [LARGE SCALE GENOMIC DNA]</scope>
    <source>
        <strain evidence="9">Bd21</strain>
        <strain evidence="10">cv. Bd21</strain>
    </source>
</reference>
<reference evidence="9" key="2">
    <citation type="submission" date="2017-06" db="EMBL/GenBank/DDBJ databases">
        <title>WGS assembly of Brachypodium distachyon.</title>
        <authorList>
            <consortium name="The International Brachypodium Initiative"/>
            <person name="Lucas S."/>
            <person name="Harmon-Smith M."/>
            <person name="Lail K."/>
            <person name="Tice H."/>
            <person name="Grimwood J."/>
            <person name="Bruce D."/>
            <person name="Barry K."/>
            <person name="Shu S."/>
            <person name="Lindquist E."/>
            <person name="Wang M."/>
            <person name="Pitluck S."/>
            <person name="Vogel J.P."/>
            <person name="Garvin D.F."/>
            <person name="Mockler T.C."/>
            <person name="Schmutz J."/>
            <person name="Rokhsar D."/>
            <person name="Bevan M.W."/>
        </authorList>
    </citation>
    <scope>NUCLEOTIDE SEQUENCE</scope>
    <source>
        <strain evidence="9">Bd21</strain>
    </source>
</reference>
<dbReference type="InterPro" id="IPR006501">
    <property type="entry name" value="Pectinesterase_inhib_dom"/>
</dbReference>
<comment type="function">
    <text evidence="5">Acts in the modification of cell walls via demethylesterification of cell wall pectin.</text>
</comment>
<sequence>MARSFLLSLSLLLVVSYCWCGQHACAGAVRPAPLFGEGGGNASFVRAWCARAAEYPALCDSTLSPYAASVGDSPARLSWAALTVAHDGARNATSAMRAMAAAAARGSNGALPPVAAEAVQDCVSMLADAAGELGDAADAMARVVEAEQEEKEAGGGGNSNDAQAQARRRRRRFEVDSVRTWASAALTDGDMCVEGFKGEAAGSGGRREAVRGHVVRVERLAANALGIVNAMADDDDQTPP</sequence>
<dbReference type="InterPro" id="IPR035513">
    <property type="entry name" value="Invertase/methylesterase_inhib"/>
</dbReference>
<feature type="domain" description="Pectinesterase inhibitor" evidence="8">
    <location>
        <begin position="40"/>
        <end position="227"/>
    </location>
</feature>
<dbReference type="CDD" id="cd15798">
    <property type="entry name" value="PMEI-like_3"/>
    <property type="match status" value="1"/>
</dbReference>
<dbReference type="InterPro" id="IPR051955">
    <property type="entry name" value="PME_Inhibitor"/>
</dbReference>
<dbReference type="PANTHER" id="PTHR31080:SF161">
    <property type="entry name" value="OS10G0508700 PROTEIN"/>
    <property type="match status" value="1"/>
</dbReference>
<dbReference type="PANTHER" id="PTHR31080">
    <property type="entry name" value="PECTINESTERASE INHIBITOR-LIKE"/>
    <property type="match status" value="1"/>
</dbReference>
<proteinExistence type="predicted"/>
<evidence type="ECO:0000313" key="9">
    <source>
        <dbReference type="EMBL" id="KQJ97450.1"/>
    </source>
</evidence>
<keyword evidence="1 7" id="KW-0732">Signal</keyword>
<evidence type="ECO:0000256" key="1">
    <source>
        <dbReference type="ARBA" id="ARBA00022729"/>
    </source>
</evidence>
<dbReference type="Gramene" id="KQJ97450">
    <property type="protein sequence ID" value="KQJ97450"/>
    <property type="gene ID" value="BRADI_3g30770v3"/>
</dbReference>
<dbReference type="Pfam" id="PF04043">
    <property type="entry name" value="PMEI"/>
    <property type="match status" value="1"/>
</dbReference>
<evidence type="ECO:0000256" key="7">
    <source>
        <dbReference type="SAM" id="SignalP"/>
    </source>
</evidence>
<feature type="region of interest" description="Disordered" evidence="6">
    <location>
        <begin position="145"/>
        <end position="173"/>
    </location>
</feature>
<protein>
    <recommendedName>
        <fullName evidence="8">Pectinesterase inhibitor domain-containing protein</fullName>
    </recommendedName>
</protein>
<evidence type="ECO:0000259" key="8">
    <source>
        <dbReference type="SMART" id="SM00856"/>
    </source>
</evidence>
<gene>
    <name evidence="10" type="primary">LOC100837698</name>
    <name evidence="9" type="ORF">BRADI_3g30770v3</name>
</gene>
<dbReference type="GO" id="GO:0009505">
    <property type="term" value="C:plant-type cell wall"/>
    <property type="evidence" value="ECO:0000318"/>
    <property type="project" value="GO_Central"/>
</dbReference>
<keyword evidence="2" id="KW-1015">Disulfide bond</keyword>
<name>I1I5D9_BRADI</name>
<dbReference type="AlphaFoldDB" id="I1I5D9"/>
<feature type="chain" id="PRO_5014095126" description="Pectinesterase inhibitor domain-containing protein" evidence="7">
    <location>
        <begin position="21"/>
        <end position="240"/>
    </location>
</feature>
<accession>I1I5D9</accession>
<dbReference type="GO" id="GO:0030599">
    <property type="term" value="F:pectinesterase activity"/>
    <property type="evidence" value="ECO:0007669"/>
    <property type="project" value="UniProtKB-EC"/>
</dbReference>
<reference evidence="10" key="3">
    <citation type="submission" date="2018-08" db="UniProtKB">
        <authorList>
            <consortium name="EnsemblPlants"/>
        </authorList>
    </citation>
    <scope>IDENTIFICATION</scope>
    <source>
        <strain evidence="10">cv. Bd21</strain>
    </source>
</reference>
<dbReference type="GeneID" id="100837698"/>
<dbReference type="SUPFAM" id="SSF101148">
    <property type="entry name" value="Plant invertase/pectin methylesterase inhibitor"/>
    <property type="match status" value="1"/>
</dbReference>
<feature type="signal peptide" evidence="7">
    <location>
        <begin position="1"/>
        <end position="20"/>
    </location>
</feature>
<keyword evidence="3" id="KW-0961">Cell wall biogenesis/degradation</keyword>
<dbReference type="SMART" id="SM00856">
    <property type="entry name" value="PMEI"/>
    <property type="match status" value="1"/>
</dbReference>